<accession>A0AAQ4D4V8</accession>
<feature type="region of interest" description="Disordered" evidence="1">
    <location>
        <begin position="100"/>
        <end position="119"/>
    </location>
</feature>
<proteinExistence type="predicted"/>
<sequence length="119" mass="12981">MRRPSAVCGVGKCVAAQDATALTVGTLERKKKKNERERKRVSDNGVKNDRDELSAGSSKSRIRAFPCIKRGRLDAQLDIYCSGYCFKPKVCSRGLRALEKAQRNSATSNRSTPASVGSC</sequence>
<name>A0AAQ4D4V8_AMBAM</name>
<feature type="compositionally biased region" description="Basic and acidic residues" evidence="1">
    <location>
        <begin position="34"/>
        <end position="53"/>
    </location>
</feature>
<feature type="compositionally biased region" description="Polar residues" evidence="1">
    <location>
        <begin position="103"/>
        <end position="119"/>
    </location>
</feature>
<gene>
    <name evidence="2" type="ORF">V5799_004880</name>
</gene>
<protein>
    <submittedName>
        <fullName evidence="2">Uncharacterized protein</fullName>
    </submittedName>
</protein>
<reference evidence="2 3" key="1">
    <citation type="journal article" date="2023" name="Arcadia Sci">
        <title>De novo assembly of a long-read Amblyomma americanum tick genome.</title>
        <authorList>
            <person name="Chou S."/>
            <person name="Poskanzer K.E."/>
            <person name="Rollins M."/>
            <person name="Thuy-Boun P.S."/>
        </authorList>
    </citation>
    <scope>NUCLEOTIDE SEQUENCE [LARGE SCALE GENOMIC DNA]</scope>
    <source>
        <strain evidence="2">F_SG_1</strain>
        <tissue evidence="2">Salivary glands</tissue>
    </source>
</reference>
<dbReference type="EMBL" id="JARKHS020035152">
    <property type="protein sequence ID" value="KAK8757498.1"/>
    <property type="molecule type" value="Genomic_DNA"/>
</dbReference>
<keyword evidence="3" id="KW-1185">Reference proteome</keyword>
<organism evidence="2 3">
    <name type="scientific">Amblyomma americanum</name>
    <name type="common">Lone star tick</name>
    <dbReference type="NCBI Taxonomy" id="6943"/>
    <lineage>
        <taxon>Eukaryota</taxon>
        <taxon>Metazoa</taxon>
        <taxon>Ecdysozoa</taxon>
        <taxon>Arthropoda</taxon>
        <taxon>Chelicerata</taxon>
        <taxon>Arachnida</taxon>
        <taxon>Acari</taxon>
        <taxon>Parasitiformes</taxon>
        <taxon>Ixodida</taxon>
        <taxon>Ixodoidea</taxon>
        <taxon>Ixodidae</taxon>
        <taxon>Amblyomminae</taxon>
        <taxon>Amblyomma</taxon>
    </lineage>
</organism>
<evidence type="ECO:0000256" key="1">
    <source>
        <dbReference type="SAM" id="MobiDB-lite"/>
    </source>
</evidence>
<evidence type="ECO:0000313" key="2">
    <source>
        <dbReference type="EMBL" id="KAK8757498.1"/>
    </source>
</evidence>
<dbReference type="Proteomes" id="UP001321473">
    <property type="component" value="Unassembled WGS sequence"/>
</dbReference>
<feature type="region of interest" description="Disordered" evidence="1">
    <location>
        <begin position="28"/>
        <end position="59"/>
    </location>
</feature>
<dbReference type="AlphaFoldDB" id="A0AAQ4D4V8"/>
<evidence type="ECO:0000313" key="3">
    <source>
        <dbReference type="Proteomes" id="UP001321473"/>
    </source>
</evidence>
<comment type="caution">
    <text evidence="2">The sequence shown here is derived from an EMBL/GenBank/DDBJ whole genome shotgun (WGS) entry which is preliminary data.</text>
</comment>